<feature type="signal peptide" evidence="5">
    <location>
        <begin position="1"/>
        <end position="28"/>
    </location>
</feature>
<protein>
    <submittedName>
        <fullName evidence="7">OmpA family protein</fullName>
    </submittedName>
    <submittedName>
        <fullName evidence="8">Outer membrane protein OmpA</fullName>
    </submittedName>
</protein>
<dbReference type="InterPro" id="IPR036737">
    <property type="entry name" value="OmpA-like_sf"/>
</dbReference>
<dbReference type="PRINTS" id="PR01021">
    <property type="entry name" value="OMPADOMAIN"/>
</dbReference>
<dbReference type="InterPro" id="IPR050330">
    <property type="entry name" value="Bact_OuterMem_StrucFunc"/>
</dbReference>
<name>A0A0M9CFV3_9FLAO</name>
<dbReference type="STRING" id="1300348.I602_1126"/>
<keyword evidence="10" id="KW-1185">Reference proteome</keyword>
<dbReference type="PANTHER" id="PTHR30329">
    <property type="entry name" value="STATOR ELEMENT OF FLAGELLAR MOTOR COMPLEX"/>
    <property type="match status" value="1"/>
</dbReference>
<dbReference type="EMBL" id="FNUE01000001">
    <property type="protein sequence ID" value="SEE08400.1"/>
    <property type="molecule type" value="Genomic_DNA"/>
</dbReference>
<evidence type="ECO:0000313" key="9">
    <source>
        <dbReference type="Proteomes" id="UP000037716"/>
    </source>
</evidence>
<evidence type="ECO:0000256" key="3">
    <source>
        <dbReference type="ARBA" id="ARBA00023237"/>
    </source>
</evidence>
<evidence type="ECO:0000256" key="4">
    <source>
        <dbReference type="PROSITE-ProRule" id="PRU00473"/>
    </source>
</evidence>
<sequence length="236" mass="25125">MKNFTKKIYTVALALAFTIAFTFSSCEATKNANNKQKGAAIGAAGGAILGAIIGNNVGSGKNSELGAVIGGVLGGGAGVLIGKRMDEQAKKIETEVPGAKVERVDDGIVVTFDENSGVYFDTNKSNINAKSQETLDKLAKVFLEFPDTKILVVGHTDNTGNADYNLSLSEKRAKSVTNYLISDGIASPRFETLWYGEAQPKYDNSTAEGRAKNRRVNVAIVPNDKMKNEAIKDAQN</sequence>
<dbReference type="Pfam" id="PF13488">
    <property type="entry name" value="Gly-zipper_Omp"/>
    <property type="match status" value="1"/>
</dbReference>
<dbReference type="PRINTS" id="PR01023">
    <property type="entry name" value="NAFLGMOTY"/>
</dbReference>
<dbReference type="GO" id="GO:0009279">
    <property type="term" value="C:cell outer membrane"/>
    <property type="evidence" value="ECO:0007669"/>
    <property type="project" value="UniProtKB-SubCell"/>
</dbReference>
<dbReference type="PROSITE" id="PS51123">
    <property type="entry name" value="OMPA_2"/>
    <property type="match status" value="1"/>
</dbReference>
<dbReference type="SUPFAM" id="SSF103088">
    <property type="entry name" value="OmpA-like"/>
    <property type="match status" value="1"/>
</dbReference>
<dbReference type="InterPro" id="IPR006665">
    <property type="entry name" value="OmpA-like"/>
</dbReference>
<reference evidence="7 9" key="1">
    <citation type="submission" date="2015-07" db="EMBL/GenBank/DDBJ databases">
        <title>Genome of Polaribacter dokdonenesis DSW-5, isolated from seawater off Dokdo in Korea.</title>
        <authorList>
            <person name="Yoon K."/>
            <person name="Song J.Y."/>
            <person name="Kim J.F."/>
        </authorList>
    </citation>
    <scope>NUCLEOTIDE SEQUENCE [LARGE SCALE GENOMIC DNA]</scope>
    <source>
        <strain evidence="7 9">DSW-5</strain>
    </source>
</reference>
<dbReference type="PANTHER" id="PTHR30329:SF21">
    <property type="entry name" value="LIPOPROTEIN YIAD-RELATED"/>
    <property type="match status" value="1"/>
</dbReference>
<dbReference type="Gene3D" id="3.30.1330.60">
    <property type="entry name" value="OmpA-like domain"/>
    <property type="match status" value="1"/>
</dbReference>
<comment type="subcellular location">
    <subcellularLocation>
        <location evidence="1">Cell outer membrane</location>
    </subcellularLocation>
</comment>
<gene>
    <name evidence="7" type="ORF">I602_1126</name>
    <name evidence="8" type="ORF">SAMN05444353_0649</name>
</gene>
<dbReference type="RefSeq" id="WP_053973735.1">
    <property type="nucleotide sequence ID" value="NZ_FNUE01000001.1"/>
</dbReference>
<reference evidence="8 10" key="2">
    <citation type="submission" date="2016-10" db="EMBL/GenBank/DDBJ databases">
        <authorList>
            <person name="Varghese N."/>
            <person name="Submissions S."/>
        </authorList>
    </citation>
    <scope>NUCLEOTIDE SEQUENCE [LARGE SCALE GENOMIC DNA]</scope>
    <source>
        <strain evidence="8 10">DSW-5</strain>
    </source>
</reference>
<dbReference type="PROSITE" id="PS51257">
    <property type="entry name" value="PROKAR_LIPOPROTEIN"/>
    <property type="match status" value="1"/>
</dbReference>
<keyword evidence="3" id="KW-0998">Cell outer membrane</keyword>
<dbReference type="Pfam" id="PF00691">
    <property type="entry name" value="OmpA"/>
    <property type="match status" value="1"/>
</dbReference>
<dbReference type="Proteomes" id="UP000037716">
    <property type="component" value="Unassembled WGS sequence"/>
</dbReference>
<organism evidence="7 9">
    <name type="scientific">Polaribacter dokdonensis DSW-5</name>
    <dbReference type="NCBI Taxonomy" id="1300348"/>
    <lineage>
        <taxon>Bacteria</taxon>
        <taxon>Pseudomonadati</taxon>
        <taxon>Bacteroidota</taxon>
        <taxon>Flavobacteriia</taxon>
        <taxon>Flavobacteriales</taxon>
        <taxon>Flavobacteriaceae</taxon>
    </lineage>
</organism>
<dbReference type="OrthoDB" id="9782229at2"/>
<evidence type="ECO:0000313" key="7">
    <source>
        <dbReference type="EMBL" id="KOY51566.1"/>
    </source>
</evidence>
<keyword evidence="5" id="KW-0732">Signal</keyword>
<evidence type="ECO:0000256" key="1">
    <source>
        <dbReference type="ARBA" id="ARBA00004442"/>
    </source>
</evidence>
<dbReference type="InterPro" id="IPR039567">
    <property type="entry name" value="Gly-zipper"/>
</dbReference>
<dbReference type="EMBL" id="LGBR01000001">
    <property type="protein sequence ID" value="KOY51566.1"/>
    <property type="molecule type" value="Genomic_DNA"/>
</dbReference>
<dbReference type="InterPro" id="IPR006664">
    <property type="entry name" value="OMP_bac"/>
</dbReference>
<proteinExistence type="predicted"/>
<evidence type="ECO:0000256" key="2">
    <source>
        <dbReference type="ARBA" id="ARBA00023136"/>
    </source>
</evidence>
<dbReference type="AlphaFoldDB" id="A0A0M9CFV3"/>
<evidence type="ECO:0000313" key="10">
    <source>
        <dbReference type="Proteomes" id="UP000183071"/>
    </source>
</evidence>
<dbReference type="CDD" id="cd07185">
    <property type="entry name" value="OmpA_C-like"/>
    <property type="match status" value="1"/>
</dbReference>
<accession>A0A0M9CFV3</accession>
<dbReference type="PATRIC" id="fig|1300348.6.peg.1126"/>
<evidence type="ECO:0000256" key="5">
    <source>
        <dbReference type="SAM" id="SignalP"/>
    </source>
</evidence>
<feature type="domain" description="OmpA-like" evidence="6">
    <location>
        <begin position="107"/>
        <end position="224"/>
    </location>
</feature>
<keyword evidence="2 4" id="KW-0472">Membrane</keyword>
<feature type="chain" id="PRO_5005832982" evidence="5">
    <location>
        <begin position="29"/>
        <end position="236"/>
    </location>
</feature>
<evidence type="ECO:0000313" key="8">
    <source>
        <dbReference type="EMBL" id="SEE08400.1"/>
    </source>
</evidence>
<evidence type="ECO:0000259" key="6">
    <source>
        <dbReference type="PROSITE" id="PS51123"/>
    </source>
</evidence>
<comment type="caution">
    <text evidence="7">The sequence shown here is derived from an EMBL/GenBank/DDBJ whole genome shotgun (WGS) entry which is preliminary data.</text>
</comment>
<dbReference type="Proteomes" id="UP000183071">
    <property type="component" value="Unassembled WGS sequence"/>
</dbReference>